<dbReference type="EMBL" id="KT997875">
    <property type="protein sequence ID" value="ANO58380.1"/>
    <property type="molecule type" value="Genomic_DNA"/>
</dbReference>
<evidence type="ECO:0000313" key="2">
    <source>
        <dbReference type="EMBL" id="ANO58380.1"/>
    </source>
</evidence>
<organism evidence="2">
    <name type="scientific">uncultured Alphaproteobacteria bacterium</name>
    <dbReference type="NCBI Taxonomy" id="91750"/>
    <lineage>
        <taxon>Bacteria</taxon>
        <taxon>Pseudomonadati</taxon>
        <taxon>Pseudomonadota</taxon>
        <taxon>Alphaproteobacteria</taxon>
        <taxon>environmental samples</taxon>
    </lineage>
</organism>
<keyword evidence="1" id="KW-0472">Membrane</keyword>
<sequence>MTKAIVVLIWFCIGGVWIGLFQAYGIAGFAIMLGAYILVKHLRKKGEIWNKD</sequence>
<accession>A0A1B0Z2G1</accession>
<feature type="transmembrane region" description="Helical" evidence="1">
    <location>
        <begin position="6"/>
        <end position="39"/>
    </location>
</feature>
<keyword evidence="1" id="KW-1133">Transmembrane helix</keyword>
<proteinExistence type="predicted"/>
<evidence type="ECO:0000256" key="1">
    <source>
        <dbReference type="SAM" id="Phobius"/>
    </source>
</evidence>
<dbReference type="AlphaFoldDB" id="A0A1B0Z2G1"/>
<protein>
    <submittedName>
        <fullName evidence="2">Uncharacterized protein</fullName>
    </submittedName>
</protein>
<dbReference type="EMBL" id="KT997805">
    <property type="protein sequence ID" value="ANO58316.1"/>
    <property type="molecule type" value="Genomic_DNA"/>
</dbReference>
<name>A0A1B0Z2G1_9PROT</name>
<reference evidence="2" key="1">
    <citation type="submission" date="2015-11" db="EMBL/GenBank/DDBJ databases">
        <title>Genomes of Abundant and Widespread Viruses from the Deep Ocean.</title>
        <authorList>
            <person name="Mizuno C.M."/>
            <person name="Ghai R."/>
            <person name="Saghai A."/>
            <person name="Lopez-Garcia P."/>
            <person name="Rodriguez-Valera F."/>
        </authorList>
    </citation>
    <scope>NUCLEOTIDE SEQUENCE</scope>
</reference>
<keyword evidence="1" id="KW-0812">Transmembrane</keyword>